<dbReference type="AlphaFoldDB" id="A0A3T0N6S7"/>
<feature type="region of interest" description="Disordered" evidence="4">
    <location>
        <begin position="384"/>
        <end position="407"/>
    </location>
</feature>
<sequence>MLHAFKDNWALFLGILLLMVSNGLLATLLTIRGVSLGFSEITIGFMQAGYPLGALLGAVAAPKLVEKVGHIRSFGALASLCSISAVVHLLTNDPMSWGLMRVLAGFCYPGLYVISESWLNAKAENRYRASLLSIYFIVIAAGGSIGAAMAGFDDGTGTQLFGICSILISVSLVPILVSDNAAPEYSAPERLPILRLLRISPLAITGSILNGILVAGIFISLPLFGLTLGLSAAGAASLLVVATLAGALFQFPIGWLSDRIDRRLVVAGASGIAALTALGIASGLLAGQLHLAVGLMAGMLLPIYSICVAHANDQLSPAQIVPASGTLVLALNVGILIGSMVGPAVLSVGGPTGLMLLFVLVSCLTVFVAIFRITQSAAPEESRAAQAISSQGGQMAGELHPEAEQQQ</sequence>
<feature type="transmembrane region" description="Helical" evidence="5">
    <location>
        <begin position="131"/>
        <end position="152"/>
    </location>
</feature>
<feature type="transmembrane region" description="Helical" evidence="5">
    <location>
        <begin position="41"/>
        <end position="61"/>
    </location>
</feature>
<evidence type="ECO:0000256" key="4">
    <source>
        <dbReference type="SAM" id="MobiDB-lite"/>
    </source>
</evidence>
<proteinExistence type="predicted"/>
<dbReference type="EMBL" id="CP033219">
    <property type="protein sequence ID" value="AZV79753.1"/>
    <property type="molecule type" value="Genomic_DNA"/>
</dbReference>
<evidence type="ECO:0000259" key="6">
    <source>
        <dbReference type="PROSITE" id="PS50850"/>
    </source>
</evidence>
<feature type="transmembrane region" description="Helical" evidence="5">
    <location>
        <begin position="158"/>
        <end position="178"/>
    </location>
</feature>
<evidence type="ECO:0000256" key="2">
    <source>
        <dbReference type="ARBA" id="ARBA00022989"/>
    </source>
</evidence>
<evidence type="ECO:0000256" key="1">
    <source>
        <dbReference type="ARBA" id="ARBA00022692"/>
    </source>
</evidence>
<dbReference type="InterPro" id="IPR020846">
    <property type="entry name" value="MFS_dom"/>
</dbReference>
<dbReference type="OrthoDB" id="9810614at2"/>
<dbReference type="PROSITE" id="PS50850">
    <property type="entry name" value="MFS"/>
    <property type="match status" value="1"/>
</dbReference>
<keyword evidence="3 5" id="KW-0472">Membrane</keyword>
<dbReference type="CDD" id="cd17477">
    <property type="entry name" value="MFS_YcaD_like"/>
    <property type="match status" value="1"/>
</dbReference>
<dbReference type="Proteomes" id="UP000283063">
    <property type="component" value="Chromosome"/>
</dbReference>
<name>A0A3T0N6S7_9RHOB</name>
<dbReference type="InterPro" id="IPR036259">
    <property type="entry name" value="MFS_trans_sf"/>
</dbReference>
<accession>A0A3T0N6S7</accession>
<protein>
    <submittedName>
        <fullName evidence="7">MFS transporter</fullName>
    </submittedName>
</protein>
<feature type="transmembrane region" description="Helical" evidence="5">
    <location>
        <begin position="97"/>
        <end position="119"/>
    </location>
</feature>
<evidence type="ECO:0000313" key="7">
    <source>
        <dbReference type="EMBL" id="AZV79753.1"/>
    </source>
</evidence>
<feature type="transmembrane region" description="Helical" evidence="5">
    <location>
        <begin position="230"/>
        <end position="252"/>
    </location>
</feature>
<dbReference type="SUPFAM" id="SSF103473">
    <property type="entry name" value="MFS general substrate transporter"/>
    <property type="match status" value="1"/>
</dbReference>
<dbReference type="RefSeq" id="WP_127750343.1">
    <property type="nucleotide sequence ID" value="NZ_CP033219.1"/>
</dbReference>
<dbReference type="InterPro" id="IPR011701">
    <property type="entry name" value="MFS"/>
</dbReference>
<feature type="transmembrane region" description="Helical" evidence="5">
    <location>
        <begin position="264"/>
        <end position="285"/>
    </location>
</feature>
<gene>
    <name evidence="7" type="ORF">EBB79_18955</name>
</gene>
<feature type="transmembrane region" description="Helical" evidence="5">
    <location>
        <begin position="323"/>
        <end position="346"/>
    </location>
</feature>
<dbReference type="Pfam" id="PF07690">
    <property type="entry name" value="MFS_1"/>
    <property type="match status" value="1"/>
</dbReference>
<keyword evidence="8" id="KW-1185">Reference proteome</keyword>
<keyword evidence="2 5" id="KW-1133">Transmembrane helix</keyword>
<dbReference type="InterPro" id="IPR047200">
    <property type="entry name" value="MFS_YcaD-like"/>
</dbReference>
<feature type="transmembrane region" description="Helical" evidence="5">
    <location>
        <begin position="73"/>
        <end position="91"/>
    </location>
</feature>
<reference evidence="7 8" key="1">
    <citation type="submission" date="2018-10" db="EMBL/GenBank/DDBJ databases">
        <title>Parasedimentitalea marina sp. nov., a psychrophilic bacterium isolated from deep seawater of the New Britain Trench.</title>
        <authorList>
            <person name="Cao J."/>
        </authorList>
    </citation>
    <scope>NUCLEOTIDE SEQUENCE [LARGE SCALE GENOMIC DNA]</scope>
    <source>
        <strain evidence="7 8">W43</strain>
    </source>
</reference>
<dbReference type="GO" id="GO:0022857">
    <property type="term" value="F:transmembrane transporter activity"/>
    <property type="evidence" value="ECO:0007669"/>
    <property type="project" value="InterPro"/>
</dbReference>
<dbReference type="KEGG" id="sedi:EBB79_18955"/>
<dbReference type="PANTHER" id="PTHR23521:SF3">
    <property type="entry name" value="MFS TRANSPORTER"/>
    <property type="match status" value="1"/>
</dbReference>
<evidence type="ECO:0000256" key="3">
    <source>
        <dbReference type="ARBA" id="ARBA00023136"/>
    </source>
</evidence>
<evidence type="ECO:0000256" key="5">
    <source>
        <dbReference type="SAM" id="Phobius"/>
    </source>
</evidence>
<evidence type="ECO:0000313" key="8">
    <source>
        <dbReference type="Proteomes" id="UP000283063"/>
    </source>
</evidence>
<dbReference type="Gene3D" id="1.20.1250.20">
    <property type="entry name" value="MFS general substrate transporter like domains"/>
    <property type="match status" value="2"/>
</dbReference>
<dbReference type="PANTHER" id="PTHR23521">
    <property type="entry name" value="TRANSPORTER MFS SUPERFAMILY"/>
    <property type="match status" value="1"/>
</dbReference>
<feature type="domain" description="Major facilitator superfamily (MFS) profile" evidence="6">
    <location>
        <begin position="199"/>
        <end position="407"/>
    </location>
</feature>
<organism evidence="7 8">
    <name type="scientific">Parasedimentitalea marina</name>
    <dbReference type="NCBI Taxonomy" id="2483033"/>
    <lineage>
        <taxon>Bacteria</taxon>
        <taxon>Pseudomonadati</taxon>
        <taxon>Pseudomonadota</taxon>
        <taxon>Alphaproteobacteria</taxon>
        <taxon>Rhodobacterales</taxon>
        <taxon>Paracoccaceae</taxon>
        <taxon>Parasedimentitalea</taxon>
    </lineage>
</organism>
<feature type="transmembrane region" description="Helical" evidence="5">
    <location>
        <begin position="291"/>
        <end position="311"/>
    </location>
</feature>
<keyword evidence="1 5" id="KW-0812">Transmembrane</keyword>
<feature type="transmembrane region" description="Helical" evidence="5">
    <location>
        <begin position="199"/>
        <end position="224"/>
    </location>
</feature>
<feature type="transmembrane region" description="Helical" evidence="5">
    <location>
        <begin position="9"/>
        <end position="29"/>
    </location>
</feature>
<dbReference type="GO" id="GO:0005886">
    <property type="term" value="C:plasma membrane"/>
    <property type="evidence" value="ECO:0007669"/>
    <property type="project" value="TreeGrafter"/>
</dbReference>
<feature type="transmembrane region" description="Helical" evidence="5">
    <location>
        <begin position="352"/>
        <end position="373"/>
    </location>
</feature>